<keyword evidence="2" id="KW-1133">Transmembrane helix</keyword>
<feature type="region of interest" description="Disordered" evidence="1">
    <location>
        <begin position="1"/>
        <end position="23"/>
    </location>
</feature>
<comment type="caution">
    <text evidence="4">The sequence shown here is derived from an EMBL/GenBank/DDBJ whole genome shotgun (WGS) entry which is preliminary data.</text>
</comment>
<dbReference type="InterPro" id="IPR003675">
    <property type="entry name" value="Rce1/LyrA-like_dom"/>
</dbReference>
<dbReference type="GO" id="GO:0006508">
    <property type="term" value="P:proteolysis"/>
    <property type="evidence" value="ECO:0007669"/>
    <property type="project" value="UniProtKB-KW"/>
</dbReference>
<feature type="transmembrane region" description="Helical" evidence="2">
    <location>
        <begin position="124"/>
        <end position="145"/>
    </location>
</feature>
<dbReference type="Pfam" id="PF02517">
    <property type="entry name" value="Rce1-like"/>
    <property type="match status" value="1"/>
</dbReference>
<feature type="transmembrane region" description="Helical" evidence="2">
    <location>
        <begin position="216"/>
        <end position="237"/>
    </location>
</feature>
<accession>A0ABS4X9B7</accession>
<keyword evidence="2" id="KW-0472">Membrane</keyword>
<protein>
    <submittedName>
        <fullName evidence="4">Membrane protease YdiL (CAAX protease family)</fullName>
    </submittedName>
</protein>
<evidence type="ECO:0000256" key="1">
    <source>
        <dbReference type="SAM" id="MobiDB-lite"/>
    </source>
</evidence>
<name>A0ABS4X9B7_9MICC</name>
<feature type="domain" description="CAAX prenyl protease 2/Lysostaphin resistance protein A-like" evidence="3">
    <location>
        <begin position="164"/>
        <end position="255"/>
    </location>
</feature>
<feature type="transmembrane region" description="Helical" evidence="2">
    <location>
        <begin position="81"/>
        <end position="103"/>
    </location>
</feature>
<dbReference type="GO" id="GO:0008233">
    <property type="term" value="F:peptidase activity"/>
    <property type="evidence" value="ECO:0007669"/>
    <property type="project" value="UniProtKB-KW"/>
</dbReference>
<keyword evidence="4" id="KW-0645">Protease</keyword>
<dbReference type="Proteomes" id="UP001296993">
    <property type="component" value="Unassembled WGS sequence"/>
</dbReference>
<gene>
    <name evidence="4" type="ORF">JOF47_000571</name>
</gene>
<keyword evidence="5" id="KW-1185">Reference proteome</keyword>
<evidence type="ECO:0000256" key="2">
    <source>
        <dbReference type="SAM" id="Phobius"/>
    </source>
</evidence>
<dbReference type="EMBL" id="JAGIOF010000001">
    <property type="protein sequence ID" value="MBP2385060.1"/>
    <property type="molecule type" value="Genomic_DNA"/>
</dbReference>
<reference evidence="4 5" key="1">
    <citation type="submission" date="2021-03" db="EMBL/GenBank/DDBJ databases">
        <title>Sequencing the genomes of 1000 actinobacteria strains.</title>
        <authorList>
            <person name="Klenk H.-P."/>
        </authorList>
    </citation>
    <scope>NUCLEOTIDE SEQUENCE [LARGE SCALE GENOMIC DNA]</scope>
    <source>
        <strain evidence="4 5">DSM 15797</strain>
    </source>
</reference>
<proteinExistence type="predicted"/>
<organism evidence="4 5">
    <name type="scientific">Paeniglutamicibacter kerguelensis</name>
    <dbReference type="NCBI Taxonomy" id="254788"/>
    <lineage>
        <taxon>Bacteria</taxon>
        <taxon>Bacillati</taxon>
        <taxon>Actinomycetota</taxon>
        <taxon>Actinomycetes</taxon>
        <taxon>Micrococcales</taxon>
        <taxon>Micrococcaceae</taxon>
        <taxon>Paeniglutamicibacter</taxon>
    </lineage>
</organism>
<feature type="compositionally biased region" description="Polar residues" evidence="1">
    <location>
        <begin position="1"/>
        <end position="11"/>
    </location>
</feature>
<sequence>MNQRSVEQNQPIEPAMPPAGNPDGTTRKALKIELLIVLGLSLGQSGVYSIVNLIDKMTRAPLGSQTTTLNNSLNKREYFDLTYQLLDIFFALVPVMLVFYLLWRLPGGNPFARLGFDLTKPFKDLGWGAGLFLAMGLGTLGVYAVGRALGLTTIIVPAALDDYWWTLPVLVLSAIRHGILEEVIVVGYLFERLGRLGWGKWQIIFTSAVLRGSYHLYQGFGPFIGNVAMGVVFGYVYSRRGRVMPLVIAHAFLDIAGFVGYALLGSAIGVGS</sequence>
<feature type="transmembrane region" description="Helical" evidence="2">
    <location>
        <begin position="243"/>
        <end position="264"/>
    </location>
</feature>
<evidence type="ECO:0000313" key="4">
    <source>
        <dbReference type="EMBL" id="MBP2385060.1"/>
    </source>
</evidence>
<keyword evidence="2" id="KW-0812">Transmembrane</keyword>
<evidence type="ECO:0000313" key="5">
    <source>
        <dbReference type="Proteomes" id="UP001296993"/>
    </source>
</evidence>
<keyword evidence="4" id="KW-0378">Hydrolase</keyword>
<evidence type="ECO:0000259" key="3">
    <source>
        <dbReference type="Pfam" id="PF02517"/>
    </source>
</evidence>
<feature type="transmembrane region" description="Helical" evidence="2">
    <location>
        <begin position="34"/>
        <end position="54"/>
    </location>
</feature>